<evidence type="ECO:0000313" key="8">
    <source>
        <dbReference type="EMBL" id="MEV0974628.1"/>
    </source>
</evidence>
<dbReference type="RefSeq" id="WP_358141475.1">
    <property type="nucleotide sequence ID" value="NZ_JBFALK010000033.1"/>
</dbReference>
<dbReference type="EMBL" id="JBFALK010000033">
    <property type="protein sequence ID" value="MEV0974628.1"/>
    <property type="molecule type" value="Genomic_DNA"/>
</dbReference>
<dbReference type="InterPro" id="IPR005117">
    <property type="entry name" value="NiRdtase/SiRdtase_haem-b_fer"/>
</dbReference>
<dbReference type="PANTHER" id="PTHR32439:SF9">
    <property type="entry name" value="BLR3264 PROTEIN"/>
    <property type="match status" value="1"/>
</dbReference>
<accession>A0ABV3GSL6</accession>
<evidence type="ECO:0000256" key="4">
    <source>
        <dbReference type="ARBA" id="ARBA00023002"/>
    </source>
</evidence>
<keyword evidence="5" id="KW-0408">Iron</keyword>
<evidence type="ECO:0000259" key="7">
    <source>
        <dbReference type="Pfam" id="PF03460"/>
    </source>
</evidence>
<dbReference type="Pfam" id="PF03460">
    <property type="entry name" value="NIR_SIR_ferr"/>
    <property type="match status" value="2"/>
</dbReference>
<keyword evidence="9" id="KW-1185">Reference proteome</keyword>
<reference evidence="8 9" key="1">
    <citation type="submission" date="2024-06" db="EMBL/GenBank/DDBJ databases">
        <title>The Natural Products Discovery Center: Release of the First 8490 Sequenced Strains for Exploring Actinobacteria Biosynthetic Diversity.</title>
        <authorList>
            <person name="Kalkreuter E."/>
            <person name="Kautsar S.A."/>
            <person name="Yang D."/>
            <person name="Bader C.D."/>
            <person name="Teijaro C.N."/>
            <person name="Fluegel L."/>
            <person name="Davis C.M."/>
            <person name="Simpson J.R."/>
            <person name="Lauterbach L."/>
            <person name="Steele A.D."/>
            <person name="Gui C."/>
            <person name="Meng S."/>
            <person name="Li G."/>
            <person name="Viehrig K."/>
            <person name="Ye F."/>
            <person name="Su P."/>
            <person name="Kiefer A.F."/>
            <person name="Nichols A."/>
            <person name="Cepeda A.J."/>
            <person name="Yan W."/>
            <person name="Fan B."/>
            <person name="Jiang Y."/>
            <person name="Adhikari A."/>
            <person name="Zheng C.-J."/>
            <person name="Schuster L."/>
            <person name="Cowan T.M."/>
            <person name="Smanski M.J."/>
            <person name="Chevrette M.G."/>
            <person name="De Carvalho L.P.S."/>
            <person name="Shen B."/>
        </authorList>
    </citation>
    <scope>NUCLEOTIDE SEQUENCE [LARGE SCALE GENOMIC DNA]</scope>
    <source>
        <strain evidence="8 9">NPDC050100</strain>
    </source>
</reference>
<proteinExistence type="predicted"/>
<gene>
    <name evidence="8" type="ORF">AB0I59_39070</name>
</gene>
<evidence type="ECO:0000256" key="3">
    <source>
        <dbReference type="ARBA" id="ARBA00022723"/>
    </source>
</evidence>
<dbReference type="SUPFAM" id="SSF55124">
    <property type="entry name" value="Nitrite/Sulfite reductase N-terminal domain-like"/>
    <property type="match status" value="2"/>
</dbReference>
<dbReference type="Gene3D" id="3.90.480.10">
    <property type="entry name" value="Sulfite Reductase Hemoprotein,Domain 2"/>
    <property type="match status" value="1"/>
</dbReference>
<keyword evidence="1" id="KW-0004">4Fe-4S</keyword>
<dbReference type="Gene3D" id="3.30.413.10">
    <property type="entry name" value="Sulfite Reductase Hemoprotein, domain 1"/>
    <property type="match status" value="1"/>
</dbReference>
<keyword evidence="6" id="KW-0411">Iron-sulfur</keyword>
<dbReference type="InterPro" id="IPR036136">
    <property type="entry name" value="Nit/Sulf_reduc_fer-like_dom_sf"/>
</dbReference>
<keyword evidence="3" id="KW-0479">Metal-binding</keyword>
<feature type="domain" description="Nitrite/Sulfite reductase ferredoxin-like" evidence="7">
    <location>
        <begin position="29"/>
        <end position="74"/>
    </location>
</feature>
<sequence length="452" mass="45959">MFIGDLSGRSRSDACPGALQVHAAADGGLARIRIPGGAVTAHQLRVVAAAARELGSGVIELTSRANLQVRGLREVRAGDQGPSGAPDFAARMAAAGLLPSATHERVRNIVASPLAGRGPESRLDVRPLVAELDRELCARPMLADLPGRFLFALDDGSGDMPVLGADVTLLPDVPDVALLLAGADRGLRVPAGSAVAGLLAVAEAFLAERAEQGSGAWRLAEIADGPARVAARAASAEPRLRLSASAVRPAGAAAARATGTAGMVGTVAQRDGRCALMVLAPLGRLTAAQVEALARAAENGGGEVRVTPWRAIVVPDLPPPAVGELRASLTDAGLVGDPASPWLGLTACTGRPGCAKALADVHTHVHTHVHTDVGAGGSADLSGDAVRSPTGKGDLLPVHWAGCERRCGRPRGRVVDVIATEDGYRVELDGVSRTFADAEQTSAAVAATREGT</sequence>
<evidence type="ECO:0000256" key="2">
    <source>
        <dbReference type="ARBA" id="ARBA00022617"/>
    </source>
</evidence>
<dbReference type="InterPro" id="IPR051329">
    <property type="entry name" value="NIR_SIR_4Fe-4S"/>
</dbReference>
<comment type="caution">
    <text evidence="8">The sequence shown here is derived from an EMBL/GenBank/DDBJ whole genome shotgun (WGS) entry which is preliminary data.</text>
</comment>
<keyword evidence="4" id="KW-0560">Oxidoreductase</keyword>
<evidence type="ECO:0000313" key="9">
    <source>
        <dbReference type="Proteomes" id="UP001551675"/>
    </source>
</evidence>
<evidence type="ECO:0000256" key="1">
    <source>
        <dbReference type="ARBA" id="ARBA00022485"/>
    </source>
</evidence>
<organism evidence="8 9">
    <name type="scientific">Microtetraspora glauca</name>
    <dbReference type="NCBI Taxonomy" id="1996"/>
    <lineage>
        <taxon>Bacteria</taxon>
        <taxon>Bacillati</taxon>
        <taxon>Actinomycetota</taxon>
        <taxon>Actinomycetes</taxon>
        <taxon>Streptosporangiales</taxon>
        <taxon>Streptosporangiaceae</taxon>
        <taxon>Microtetraspora</taxon>
    </lineage>
</organism>
<dbReference type="SUPFAM" id="SSF56014">
    <property type="entry name" value="Nitrite and sulphite reductase 4Fe-4S domain-like"/>
    <property type="match status" value="1"/>
</dbReference>
<keyword evidence="2" id="KW-0349">Heme</keyword>
<dbReference type="Proteomes" id="UP001551675">
    <property type="component" value="Unassembled WGS sequence"/>
</dbReference>
<feature type="domain" description="Nitrite/Sulfite reductase ferredoxin-like" evidence="7">
    <location>
        <begin position="268"/>
        <end position="330"/>
    </location>
</feature>
<evidence type="ECO:0000256" key="5">
    <source>
        <dbReference type="ARBA" id="ARBA00023004"/>
    </source>
</evidence>
<dbReference type="InterPro" id="IPR045854">
    <property type="entry name" value="NO2/SO3_Rdtase_4Fe4S_sf"/>
</dbReference>
<dbReference type="PANTHER" id="PTHR32439">
    <property type="entry name" value="FERREDOXIN--NITRITE REDUCTASE, CHLOROPLASTIC"/>
    <property type="match status" value="1"/>
</dbReference>
<name>A0ABV3GSL6_MICGL</name>
<evidence type="ECO:0000256" key="6">
    <source>
        <dbReference type="ARBA" id="ARBA00023014"/>
    </source>
</evidence>
<protein>
    <submittedName>
        <fullName evidence="8">Precorrin-3B synthase</fullName>
    </submittedName>
</protein>